<evidence type="ECO:0000256" key="33">
    <source>
        <dbReference type="ARBA" id="ARBA00052989"/>
    </source>
</evidence>
<keyword evidence="45" id="KW-1185">Reference proteome</keyword>
<evidence type="ECO:0000256" key="15">
    <source>
        <dbReference type="ARBA" id="ARBA00023027"/>
    </source>
</evidence>
<keyword evidence="7" id="KW-0488">Methylation</keyword>
<evidence type="ECO:0000256" key="12">
    <source>
        <dbReference type="ARBA" id="ARBA00022946"/>
    </source>
</evidence>
<comment type="catalytic activity">
    <reaction evidence="33">
        <text>1'-[1,2-di-(9Z,12Z-octadecadienoyl)-sn-glycero-3-phospho]-3'-[1-(9Z,12Z-octadecadienoyl)-sn-glycero-3-phospho]-glycerol + hexadecanoyl-CoA = 1'-[1,2-di-(9Z,12Z-octadecadienoyl)-sn-glycero-3-phospho]-3'-[1-(9Z,12Z-octadecadienoyl)-2-hexadecanoyl-sn-glycero-3-phospho]-glycerol + CoA</text>
        <dbReference type="Rhea" id="RHEA:43680"/>
        <dbReference type="ChEBI" id="CHEBI:57287"/>
        <dbReference type="ChEBI" id="CHEBI:57379"/>
        <dbReference type="ChEBI" id="CHEBI:83580"/>
        <dbReference type="ChEBI" id="CHEBI:83583"/>
    </reaction>
    <physiologicalReaction direction="left-to-right" evidence="33">
        <dbReference type="Rhea" id="RHEA:43681"/>
    </physiologicalReaction>
</comment>
<keyword evidence="13" id="KW-0007">Acetylation</keyword>
<keyword evidence="20" id="KW-0511">Multifunctional enzyme</keyword>
<evidence type="ECO:0000256" key="8">
    <source>
        <dbReference type="ARBA" id="ARBA00022553"/>
    </source>
</evidence>
<comment type="catalytic activity">
    <reaction evidence="27">
        <text>(3S)-hydroxyoctanoyl-CoA = (2E)-octenoyl-CoA + H2O</text>
        <dbReference type="Rhea" id="RHEA:31199"/>
        <dbReference type="ChEBI" id="CHEBI:15377"/>
        <dbReference type="ChEBI" id="CHEBI:62242"/>
        <dbReference type="ChEBI" id="CHEBI:62617"/>
    </reaction>
    <physiologicalReaction direction="right-to-left" evidence="27">
        <dbReference type="Rhea" id="RHEA:31201"/>
    </physiologicalReaction>
</comment>
<evidence type="ECO:0000256" key="21">
    <source>
        <dbReference type="ARBA" id="ARBA00035854"/>
    </source>
</evidence>
<dbReference type="InterPro" id="IPR029045">
    <property type="entry name" value="ClpP/crotonase-like_dom_sf"/>
</dbReference>
<dbReference type="GO" id="GO:0035965">
    <property type="term" value="P:cardiolipin acyl-chain remodeling"/>
    <property type="evidence" value="ECO:0007669"/>
    <property type="project" value="Ensembl"/>
</dbReference>
<feature type="active site" description="For hydroxyacyl-coenzyme A dehydrogenase activity" evidence="39">
    <location>
        <position position="559"/>
    </location>
</feature>
<dbReference type="InParanoid" id="G1L6E2"/>
<evidence type="ECO:0000256" key="31">
    <source>
        <dbReference type="ARBA" id="ARBA00052860"/>
    </source>
</evidence>
<keyword evidence="9" id="KW-0808">Transferase</keyword>
<evidence type="ECO:0000256" key="3">
    <source>
        <dbReference type="ARBA" id="ARBA00005005"/>
    </source>
</evidence>
<sequence>MAWSQRQLGTGVLVGQYIGHLAGARLRQKSPPLGSPRLSAFHFRPLQLKMVASRAIGSLSRATASRMLRCPGYICRSFSGTSALRTRTHINYGVKGDVAVVRINSPNSKVNTLNKELQSEFMEVMNEIWASDQIRSAVLISSKPGCFIAGADINMIASCKTPEEVTKLSQEGQRMFEKLEKSTKPVVAAISGACLGGGLELAISCQYRIATKDRKTVLGTPEVLLGLLPGAGGTQRLPKMVGVPAAFDMMLTGRNIRADRAKKMGLVDQLVEPLGPGLKPPEERTIEYLEEVAVTFAKGLSDKKISIKRDKGLVEKLTSYAMSIPFVRQQIYKKVEEKVRKQTKGLYPAPLKIIDVVKTGIEQGSDAGYLSESQKFGELTMTKESKALIGLYHGQVLCKKNKFGAPQKEAKHLAILGAGLMGAGIAQVSVDKGLKTILKDATLAGLGRGQQQVFKGLNDKVKKKALTSFERDSIFSNLTGQLDYQGFEKADMVIEAVFEDLSLKHRVLTEVEAVIPDHCIFASNTSALPINEIAAVSKRPEKVIGMHYFSPVDKMQLLEIITTEKTSKDTTASAVAVGLKQGKVIIVVKDGPGFYTTRCLAPMMSEVLRILQEGVEPKKLDALTTSFGFPVGAATLVDEVGVDVAKHVSEDLGKAFGERFGGGSVELLKQMVSRGFLGRKSGKGFYIYQEGVKSKNVNSDMDGILASLKVPPKSDVSSDEDIQYRLVTRFVNEAVMCLQEGILATPTEGDIGAVFGLGFPPCLGGPFRFVDLCGAQNIVDRLRKYEAAYGTQFSPCQLLIDHASSPNKKFFQ</sequence>
<evidence type="ECO:0000256" key="38">
    <source>
        <dbReference type="ARBA" id="ARBA00083277"/>
    </source>
</evidence>
<evidence type="ECO:0000256" key="29">
    <source>
        <dbReference type="ARBA" id="ARBA00052711"/>
    </source>
</evidence>
<feature type="site" description="Important for long-chain enoyl-CoA hydratase activity" evidence="40">
    <location>
        <position position="200"/>
    </location>
</feature>
<evidence type="ECO:0000256" key="23">
    <source>
        <dbReference type="ARBA" id="ARBA00048361"/>
    </source>
</evidence>
<dbReference type="Gene3D" id="3.90.226.10">
    <property type="entry name" value="2-enoyl-CoA Hydratase, Chain A, domain 1"/>
    <property type="match status" value="1"/>
</dbReference>
<dbReference type="GO" id="GO:0016740">
    <property type="term" value="F:transferase activity"/>
    <property type="evidence" value="ECO:0007669"/>
    <property type="project" value="UniProtKB-KW"/>
</dbReference>
<comment type="similarity">
    <text evidence="4">In the central section; belongs to the 3-hydroxyacyl-CoA dehydrogenase family.</text>
</comment>
<dbReference type="EC" id="4.2.1.17" evidence="6"/>
<evidence type="ECO:0000256" key="7">
    <source>
        <dbReference type="ARBA" id="ARBA00022481"/>
    </source>
</evidence>
<dbReference type="GO" id="GO:0016509">
    <property type="term" value="F:long-chain (3S)-3-hydroxyacyl-CoA dehydrogenase (NAD+) activity"/>
    <property type="evidence" value="ECO:0007669"/>
    <property type="project" value="UniProtKB-EC"/>
</dbReference>
<dbReference type="Gene3D" id="3.40.50.720">
    <property type="entry name" value="NAD(P)-binding Rossmann-like Domain"/>
    <property type="match status" value="1"/>
</dbReference>
<reference evidence="44" key="3">
    <citation type="submission" date="2025-09" db="UniProtKB">
        <authorList>
            <consortium name="Ensembl"/>
        </authorList>
    </citation>
    <scope>IDENTIFICATION</scope>
</reference>
<dbReference type="InterPro" id="IPR050136">
    <property type="entry name" value="FA_oxidation_alpha_subunit"/>
</dbReference>
<evidence type="ECO:0000256" key="9">
    <source>
        <dbReference type="ARBA" id="ARBA00022679"/>
    </source>
</evidence>
<comment type="similarity">
    <text evidence="5">In the N-terminal section; belongs to the enoyl-CoA hydratase/isomerase family.</text>
</comment>
<dbReference type="FunFam" id="3.40.50.720:FF:000009">
    <property type="entry name" value="Fatty oxidation complex, alpha subunit"/>
    <property type="match status" value="1"/>
</dbReference>
<evidence type="ECO:0000256" key="36">
    <source>
        <dbReference type="ARBA" id="ARBA00068347"/>
    </source>
</evidence>
<dbReference type="PANTHER" id="PTHR43612:SF3">
    <property type="entry name" value="TRIFUNCTIONAL ENZYME SUBUNIT ALPHA, MITOCHONDRIAL"/>
    <property type="match status" value="1"/>
</dbReference>
<evidence type="ECO:0000259" key="43">
    <source>
        <dbReference type="Pfam" id="PF02737"/>
    </source>
</evidence>
<comment type="catalytic activity">
    <reaction evidence="32">
        <text>(3S)-3-hydroxydodecanoyl-CoA + NAD(+) = 3-oxododecanoyl-CoA + NADH + H(+)</text>
        <dbReference type="Rhea" id="RHEA:31179"/>
        <dbReference type="ChEBI" id="CHEBI:15378"/>
        <dbReference type="ChEBI" id="CHEBI:57540"/>
        <dbReference type="ChEBI" id="CHEBI:57945"/>
        <dbReference type="ChEBI" id="CHEBI:62558"/>
        <dbReference type="ChEBI" id="CHEBI:62615"/>
    </reaction>
    <physiologicalReaction direction="left-to-right" evidence="32">
        <dbReference type="Rhea" id="RHEA:31180"/>
    </physiologicalReaction>
</comment>
<dbReference type="GO" id="GO:0032868">
    <property type="term" value="P:response to insulin"/>
    <property type="evidence" value="ECO:0007669"/>
    <property type="project" value="Ensembl"/>
</dbReference>
<dbReference type="GeneTree" id="ENSGT00940000154677"/>
<dbReference type="GO" id="GO:0006635">
    <property type="term" value="P:fatty acid beta-oxidation"/>
    <property type="evidence" value="ECO:0007669"/>
    <property type="project" value="UniProtKB-UniPathway"/>
</dbReference>
<dbReference type="GO" id="GO:0016507">
    <property type="term" value="C:mitochondrial fatty acid beta-oxidation multienzyme complex"/>
    <property type="evidence" value="ECO:0007669"/>
    <property type="project" value="Ensembl"/>
</dbReference>
<evidence type="ECO:0000256" key="24">
    <source>
        <dbReference type="ARBA" id="ARBA00050222"/>
    </source>
</evidence>
<evidence type="ECO:0000256" key="2">
    <source>
        <dbReference type="ARBA" id="ARBA00004273"/>
    </source>
</evidence>
<keyword evidence="8" id="KW-0597">Phosphoprotein</keyword>
<evidence type="ECO:0000256" key="18">
    <source>
        <dbReference type="ARBA" id="ARBA00023136"/>
    </source>
</evidence>
<evidence type="ECO:0000256" key="41">
    <source>
        <dbReference type="RuleBase" id="RU003707"/>
    </source>
</evidence>
<comment type="pathway">
    <text evidence="3">Lipid metabolism; fatty acid beta-oxidation.</text>
</comment>
<comment type="similarity">
    <text evidence="41">Belongs to the enoyl-CoA hydratase/isomerase family.</text>
</comment>
<dbReference type="HOGENOM" id="CLU_009834_16_1_1"/>
<keyword evidence="16" id="KW-0443">Lipid metabolism</keyword>
<keyword evidence="17" id="KW-0496">Mitochondrion</keyword>
<comment type="catalytic activity">
    <reaction evidence="21">
        <text>a (3S)-3-hydroxyacyl-CoA = a (2E)-enoyl-CoA + H2O</text>
        <dbReference type="Rhea" id="RHEA:16105"/>
        <dbReference type="ChEBI" id="CHEBI:15377"/>
        <dbReference type="ChEBI" id="CHEBI:57318"/>
        <dbReference type="ChEBI" id="CHEBI:58856"/>
        <dbReference type="EC" id="4.2.1.17"/>
    </reaction>
    <physiologicalReaction direction="right-to-left" evidence="21">
        <dbReference type="Rhea" id="RHEA:16107"/>
    </physiologicalReaction>
</comment>
<evidence type="ECO:0000256" key="11">
    <source>
        <dbReference type="ARBA" id="ARBA00022832"/>
    </source>
</evidence>
<dbReference type="PROSITE" id="PS00067">
    <property type="entry name" value="3HCDH"/>
    <property type="match status" value="1"/>
</dbReference>
<comment type="catalytic activity">
    <reaction evidence="26">
        <text>a 4-saturated-(3S)-3-hydroxyacyl-CoA = a (3E)-enoyl-CoA + H2O</text>
        <dbReference type="Rhea" id="RHEA:20724"/>
        <dbReference type="ChEBI" id="CHEBI:15377"/>
        <dbReference type="ChEBI" id="CHEBI:58521"/>
        <dbReference type="ChEBI" id="CHEBI:137480"/>
        <dbReference type="EC" id="4.2.1.17"/>
    </reaction>
    <physiologicalReaction direction="right-to-left" evidence="26">
        <dbReference type="Rhea" id="RHEA:20726"/>
    </physiologicalReaction>
</comment>
<feature type="site" description="Important for hydroxyacyl-coenzyme A dehydrogenase activity" evidence="40">
    <location>
        <position position="547"/>
    </location>
</feature>
<dbReference type="Ensembl" id="ENSAMET00000002562.2">
    <property type="protein sequence ID" value="ENSAMEP00000002457.2"/>
    <property type="gene ID" value="ENSAMEG00000002313.2"/>
</dbReference>
<dbReference type="Pfam" id="PF00378">
    <property type="entry name" value="ECH_1"/>
    <property type="match status" value="1"/>
</dbReference>
<dbReference type="Gene3D" id="1.10.1040.50">
    <property type="match status" value="1"/>
</dbReference>
<comment type="catalytic activity">
    <reaction evidence="25">
        <text>a long-chain (3S)-3-hydroxy fatty acyl-CoA + NAD(+) = a long-chain 3-oxo-fatty acyl-CoA + NADH + H(+)</text>
        <dbReference type="Rhea" id="RHEA:52656"/>
        <dbReference type="ChEBI" id="CHEBI:15378"/>
        <dbReference type="ChEBI" id="CHEBI:57540"/>
        <dbReference type="ChEBI" id="CHEBI:57945"/>
        <dbReference type="ChEBI" id="CHEBI:136757"/>
        <dbReference type="ChEBI" id="CHEBI:136758"/>
        <dbReference type="EC" id="1.1.1.211"/>
    </reaction>
    <physiologicalReaction direction="left-to-right" evidence="25">
        <dbReference type="Rhea" id="RHEA:52657"/>
    </physiologicalReaction>
</comment>
<comment type="subcellular location">
    <subcellularLocation>
        <location evidence="2">Mitochondrion inner membrane</location>
    </subcellularLocation>
</comment>
<evidence type="ECO:0000256" key="25">
    <source>
        <dbReference type="ARBA" id="ARBA00050446"/>
    </source>
</evidence>
<dbReference type="Proteomes" id="UP000008912">
    <property type="component" value="Unassembled WGS sequence"/>
</dbReference>
<dbReference type="PROSITE" id="PS00166">
    <property type="entry name" value="ENOYL_COA_HYDRATASE"/>
    <property type="match status" value="1"/>
</dbReference>
<evidence type="ECO:0000256" key="1">
    <source>
        <dbReference type="ARBA" id="ARBA00000469"/>
    </source>
</evidence>
<dbReference type="STRING" id="9646.ENSAMEP00000002457"/>
<dbReference type="eggNOG" id="KOG1683">
    <property type="taxonomic scope" value="Eukaryota"/>
</dbReference>
<evidence type="ECO:0000256" key="17">
    <source>
        <dbReference type="ARBA" id="ARBA00023128"/>
    </source>
</evidence>
<evidence type="ECO:0000256" key="27">
    <source>
        <dbReference type="ARBA" id="ARBA00051877"/>
    </source>
</evidence>
<dbReference type="InterPro" id="IPR012803">
    <property type="entry name" value="Fa_ox_alpha_mit"/>
</dbReference>
<evidence type="ECO:0000256" key="35">
    <source>
        <dbReference type="ARBA" id="ARBA00066806"/>
    </source>
</evidence>
<evidence type="ECO:0000256" key="5">
    <source>
        <dbReference type="ARBA" id="ARBA00008750"/>
    </source>
</evidence>
<evidence type="ECO:0000259" key="42">
    <source>
        <dbReference type="Pfam" id="PF00725"/>
    </source>
</evidence>
<dbReference type="GO" id="GO:0052816">
    <property type="term" value="F:long-chain fatty acyl-CoA hydrolase activity"/>
    <property type="evidence" value="ECO:0007669"/>
    <property type="project" value="Ensembl"/>
</dbReference>
<reference evidence="44" key="2">
    <citation type="submission" date="2025-08" db="UniProtKB">
        <authorList>
            <consortium name="Ensembl"/>
        </authorList>
    </citation>
    <scope>IDENTIFICATION</scope>
</reference>
<dbReference type="InterPro" id="IPR001753">
    <property type="entry name" value="Enoyl-CoA_hydra/iso"/>
</dbReference>
<keyword evidence="15" id="KW-0520">NAD</keyword>
<dbReference type="UniPathway" id="UPA00659"/>
<evidence type="ECO:0000256" key="19">
    <source>
        <dbReference type="ARBA" id="ARBA00023239"/>
    </source>
</evidence>
<dbReference type="InterPro" id="IPR008927">
    <property type="entry name" value="6-PGluconate_DH-like_C_sf"/>
</dbReference>
<dbReference type="NCBIfam" id="TIGR02441">
    <property type="entry name" value="fa_ox_alpha_mit"/>
    <property type="match status" value="1"/>
</dbReference>
<keyword evidence="18" id="KW-0472">Membrane</keyword>
<feature type="domain" description="3-hydroxyacyl-CoA dehydrogenase C-terminal" evidence="42">
    <location>
        <begin position="593"/>
        <end position="688"/>
    </location>
</feature>
<dbReference type="SUPFAM" id="SSF48179">
    <property type="entry name" value="6-phosphogluconate dehydrogenase C-terminal domain-like"/>
    <property type="match status" value="2"/>
</dbReference>
<feature type="domain" description="3-hydroxyacyl-CoA dehydrogenase NAD binding" evidence="43">
    <location>
        <begin position="413"/>
        <end position="590"/>
    </location>
</feature>
<proteinExistence type="inferred from homology"/>
<dbReference type="GO" id="GO:0004300">
    <property type="term" value="F:enoyl-CoA hydratase activity"/>
    <property type="evidence" value="ECO:0007669"/>
    <property type="project" value="UniProtKB-EC"/>
</dbReference>
<evidence type="ECO:0000256" key="10">
    <source>
        <dbReference type="ARBA" id="ARBA00022792"/>
    </source>
</evidence>
<gene>
    <name evidence="44" type="primary">HADHA</name>
</gene>
<evidence type="ECO:0000256" key="32">
    <source>
        <dbReference type="ARBA" id="ARBA00052945"/>
    </source>
</evidence>
<comment type="catalytic activity">
    <reaction evidence="28">
        <text>(3S)-hydroxyoctanoyl-CoA + NAD(+) = 3-oxooctanoyl-CoA + NADH + H(+)</text>
        <dbReference type="Rhea" id="RHEA:31195"/>
        <dbReference type="ChEBI" id="CHEBI:15378"/>
        <dbReference type="ChEBI" id="CHEBI:57540"/>
        <dbReference type="ChEBI" id="CHEBI:57945"/>
        <dbReference type="ChEBI" id="CHEBI:62617"/>
        <dbReference type="ChEBI" id="CHEBI:62619"/>
    </reaction>
    <physiologicalReaction direction="left-to-right" evidence="28">
        <dbReference type="Rhea" id="RHEA:31196"/>
    </physiologicalReaction>
</comment>
<comment type="subunit">
    <text evidence="34">Heterotetramer of 2 alpha/HADHA and 2 beta/HADHB subunits; forms the mitochondrial trifunctional enzyme. Also purified as higher order heterooligomers including a 4 alpha/HADHA and 4 beta/HADHB heterooligomer which physiological significance remains unclear. The mitochondrial trifunctional enzyme interacts with MTLN.</text>
</comment>
<dbReference type="CDD" id="cd06558">
    <property type="entry name" value="crotonase-like"/>
    <property type="match status" value="1"/>
</dbReference>
<evidence type="ECO:0000313" key="45">
    <source>
        <dbReference type="Proteomes" id="UP000008912"/>
    </source>
</evidence>
<evidence type="ECO:0000256" key="26">
    <source>
        <dbReference type="ARBA" id="ARBA00051215"/>
    </source>
</evidence>
<keyword evidence="14" id="KW-0560">Oxidoreductase</keyword>
<evidence type="ECO:0000256" key="28">
    <source>
        <dbReference type="ARBA" id="ARBA00052224"/>
    </source>
</evidence>
<evidence type="ECO:0000256" key="14">
    <source>
        <dbReference type="ARBA" id="ARBA00023002"/>
    </source>
</evidence>
<dbReference type="Pfam" id="PF02737">
    <property type="entry name" value="3HCDH_N"/>
    <property type="match status" value="1"/>
</dbReference>
<dbReference type="SUPFAM" id="SSF52096">
    <property type="entry name" value="ClpP/crotonase"/>
    <property type="match status" value="1"/>
</dbReference>
<evidence type="ECO:0000256" key="30">
    <source>
        <dbReference type="ARBA" id="ARBA00052834"/>
    </source>
</evidence>
<evidence type="ECO:0000256" key="16">
    <source>
        <dbReference type="ARBA" id="ARBA00023098"/>
    </source>
</evidence>
<evidence type="ECO:0000256" key="13">
    <source>
        <dbReference type="ARBA" id="ARBA00022990"/>
    </source>
</evidence>
<accession>G1L6E2</accession>
<feature type="site" description="Important for long-chain enoyl-CoA hydratase activity" evidence="40">
    <location>
        <position position="222"/>
    </location>
</feature>
<dbReference type="GO" id="GO:0005743">
    <property type="term" value="C:mitochondrial inner membrane"/>
    <property type="evidence" value="ECO:0007669"/>
    <property type="project" value="UniProtKB-SubCell"/>
</dbReference>
<dbReference type="Pfam" id="PF00725">
    <property type="entry name" value="3HCDH"/>
    <property type="match status" value="1"/>
</dbReference>
<comment type="catalytic activity">
    <reaction evidence="22">
        <text>(3S)-hydroxyhexadecanoyl-CoA + NAD(+) = 3-oxohexadecanoyl-CoA + NADH + H(+)</text>
        <dbReference type="Rhea" id="RHEA:31159"/>
        <dbReference type="ChEBI" id="CHEBI:15378"/>
        <dbReference type="ChEBI" id="CHEBI:57349"/>
        <dbReference type="ChEBI" id="CHEBI:57540"/>
        <dbReference type="ChEBI" id="CHEBI:57945"/>
        <dbReference type="ChEBI" id="CHEBI:62613"/>
    </reaction>
    <physiologicalReaction direction="left-to-right" evidence="22">
        <dbReference type="Rhea" id="RHEA:31160"/>
    </physiologicalReaction>
</comment>
<dbReference type="InterPro" id="IPR006176">
    <property type="entry name" value="3-OHacyl-CoA_DH_NAD-bd"/>
</dbReference>
<comment type="catalytic activity">
    <reaction evidence="30">
        <text>(3S)-hydroxytetradecanoyl-CoA + NAD(+) = 3-oxotetradecanoyl-CoA + NADH + H(+)</text>
        <dbReference type="Rhea" id="RHEA:31167"/>
        <dbReference type="ChEBI" id="CHEBI:15378"/>
        <dbReference type="ChEBI" id="CHEBI:57540"/>
        <dbReference type="ChEBI" id="CHEBI:57945"/>
        <dbReference type="ChEBI" id="CHEBI:62543"/>
        <dbReference type="ChEBI" id="CHEBI:62614"/>
    </reaction>
    <physiologicalReaction direction="left-to-right" evidence="30">
        <dbReference type="Rhea" id="RHEA:31168"/>
    </physiologicalReaction>
</comment>
<keyword evidence="19" id="KW-0456">Lyase</keyword>
<protein>
    <recommendedName>
        <fullName evidence="36">Trifunctional enzyme subunit alpha, mitochondrial</fullName>
        <ecNumber evidence="35">1.1.1.211</ecNumber>
        <ecNumber evidence="6">4.2.1.17</ecNumber>
    </recommendedName>
    <alternativeName>
        <fullName evidence="37">Monolysocardiolipin acyltransferase</fullName>
    </alternativeName>
    <alternativeName>
        <fullName evidence="38">TP-alpha</fullName>
    </alternativeName>
</protein>
<dbReference type="SUPFAM" id="SSF51735">
    <property type="entry name" value="NAD(P)-binding Rossmann-fold domains"/>
    <property type="match status" value="1"/>
</dbReference>
<keyword evidence="12" id="KW-0809">Transit peptide</keyword>
<dbReference type="InterPro" id="IPR036291">
    <property type="entry name" value="NAD(P)-bd_dom_sf"/>
</dbReference>
<evidence type="ECO:0000313" key="44">
    <source>
        <dbReference type="Ensembl" id="ENSAMEP00000002457.2"/>
    </source>
</evidence>
<evidence type="ECO:0000256" key="22">
    <source>
        <dbReference type="ARBA" id="ARBA00047613"/>
    </source>
</evidence>
<dbReference type="InterPro" id="IPR018376">
    <property type="entry name" value="Enoyl-CoA_hyd/isom_CS"/>
</dbReference>
<organism evidence="44 45">
    <name type="scientific">Ailuropoda melanoleuca</name>
    <name type="common">Giant panda</name>
    <dbReference type="NCBI Taxonomy" id="9646"/>
    <lineage>
        <taxon>Eukaryota</taxon>
        <taxon>Metazoa</taxon>
        <taxon>Chordata</taxon>
        <taxon>Craniata</taxon>
        <taxon>Vertebrata</taxon>
        <taxon>Euteleostomi</taxon>
        <taxon>Mammalia</taxon>
        <taxon>Eutheria</taxon>
        <taxon>Laurasiatheria</taxon>
        <taxon>Carnivora</taxon>
        <taxon>Caniformia</taxon>
        <taxon>Ursidae</taxon>
        <taxon>Ailuropoda</taxon>
    </lineage>
</organism>
<dbReference type="GO" id="GO:0042645">
    <property type="term" value="C:mitochondrial nucleoid"/>
    <property type="evidence" value="ECO:0007669"/>
    <property type="project" value="Ensembl"/>
</dbReference>
<comment type="catalytic activity">
    <reaction evidence="24">
        <text>1'-[1,2-di-(9Z,12Z-octadecadienoyl)-sn-glycero-3-phospho]-3'-[1-(9Z,12Z-octadecadienoyl)-sn-glycero-3-phospho]-glycerol + (9Z,12Z)-octadecadienoyl-CoA = 1',3'-bis-[1,2-di-(9Z,12Z-octadecadienoyl)-sn-glycero-3-phospho]-glycerol + CoA</text>
        <dbReference type="Rhea" id="RHEA:43672"/>
        <dbReference type="ChEBI" id="CHEBI:57287"/>
        <dbReference type="ChEBI" id="CHEBI:57383"/>
        <dbReference type="ChEBI" id="CHEBI:83580"/>
        <dbReference type="ChEBI" id="CHEBI:83581"/>
    </reaction>
    <physiologicalReaction direction="left-to-right" evidence="24">
        <dbReference type="Rhea" id="RHEA:43673"/>
    </physiologicalReaction>
</comment>
<evidence type="ECO:0000256" key="37">
    <source>
        <dbReference type="ARBA" id="ARBA00077617"/>
    </source>
</evidence>
<evidence type="ECO:0000256" key="6">
    <source>
        <dbReference type="ARBA" id="ARBA00012076"/>
    </source>
</evidence>
<evidence type="ECO:0000256" key="39">
    <source>
        <dbReference type="PIRSR" id="PIRSR612803-1"/>
    </source>
</evidence>
<dbReference type="InterPro" id="IPR006108">
    <property type="entry name" value="3HC_DH_C"/>
</dbReference>
<dbReference type="AlphaFoldDB" id="G1L6E2"/>
<keyword evidence="10" id="KW-0999">Mitochondrion inner membrane</keyword>
<dbReference type="InterPro" id="IPR006180">
    <property type="entry name" value="3-OHacyl-CoA_DH_CS"/>
</dbReference>
<comment type="catalytic activity">
    <reaction evidence="23">
        <text>(3S)-hydroxydecanoyl-CoA + NAD(+) = 3-oxodecanoyl-CoA + NADH + H(+)</text>
        <dbReference type="Rhea" id="RHEA:31187"/>
        <dbReference type="ChEBI" id="CHEBI:15378"/>
        <dbReference type="ChEBI" id="CHEBI:57540"/>
        <dbReference type="ChEBI" id="CHEBI:57945"/>
        <dbReference type="ChEBI" id="CHEBI:62548"/>
        <dbReference type="ChEBI" id="CHEBI:62616"/>
    </reaction>
    <physiologicalReaction direction="left-to-right" evidence="23">
        <dbReference type="Rhea" id="RHEA:31188"/>
    </physiologicalReaction>
</comment>
<name>G1L6E2_AILME</name>
<keyword evidence="11" id="KW-0276">Fatty acid metabolism</keyword>
<comment type="catalytic activity">
    <reaction evidence="1">
        <text>(3S)-hydroxyhexadecanoyl-CoA = (2E)-hexadecenoyl-CoA + H2O</text>
        <dbReference type="Rhea" id="RHEA:31163"/>
        <dbReference type="ChEBI" id="CHEBI:15377"/>
        <dbReference type="ChEBI" id="CHEBI:61526"/>
        <dbReference type="ChEBI" id="CHEBI:62613"/>
    </reaction>
    <physiologicalReaction direction="right-to-left" evidence="1">
        <dbReference type="Rhea" id="RHEA:31165"/>
    </physiologicalReaction>
</comment>
<evidence type="ECO:0000256" key="34">
    <source>
        <dbReference type="ARBA" id="ARBA00062153"/>
    </source>
</evidence>
<reference evidence="44 45" key="1">
    <citation type="journal article" date="2010" name="Nature">
        <title>The sequence and de novo assembly of the giant panda genome.</title>
        <authorList>
            <person name="Li R."/>
            <person name="Fan W."/>
            <person name="Tian G."/>
            <person name="Zhu H."/>
            <person name="He L."/>
            <person name="Cai J."/>
            <person name="Huang Q."/>
            <person name="Cai Q."/>
            <person name="Li B."/>
            <person name="Bai Y."/>
            <person name="Zhang Z."/>
            <person name="Zhang Y."/>
            <person name="Wang W."/>
            <person name="Li J."/>
            <person name="Wei F."/>
            <person name="Li H."/>
            <person name="Jian M."/>
            <person name="Li J."/>
            <person name="Zhang Z."/>
            <person name="Nielsen R."/>
            <person name="Li D."/>
            <person name="Gu W."/>
            <person name="Yang Z."/>
            <person name="Xuan Z."/>
            <person name="Ryder O.A."/>
            <person name="Leung F.C."/>
            <person name="Zhou Y."/>
            <person name="Cao J."/>
            <person name="Sun X."/>
            <person name="Fu Y."/>
            <person name="Fang X."/>
            <person name="Guo X."/>
            <person name="Wang B."/>
            <person name="Hou R."/>
            <person name="Shen F."/>
            <person name="Mu B."/>
            <person name="Ni P."/>
            <person name="Lin R."/>
            <person name="Qian W."/>
            <person name="Wang G."/>
            <person name="Yu C."/>
            <person name="Nie W."/>
            <person name="Wang J."/>
            <person name="Wu Z."/>
            <person name="Liang H."/>
            <person name="Min J."/>
            <person name="Wu Q."/>
            <person name="Cheng S."/>
            <person name="Ruan J."/>
            <person name="Wang M."/>
            <person name="Shi Z."/>
            <person name="Wen M."/>
            <person name="Liu B."/>
            <person name="Ren X."/>
            <person name="Zheng H."/>
            <person name="Dong D."/>
            <person name="Cook K."/>
            <person name="Shan G."/>
            <person name="Zhang H."/>
            <person name="Kosiol C."/>
            <person name="Xie X."/>
            <person name="Lu Z."/>
            <person name="Zheng H."/>
            <person name="Li Y."/>
            <person name="Steiner C.C."/>
            <person name="Lam T.T."/>
            <person name="Lin S."/>
            <person name="Zhang Q."/>
            <person name="Li G."/>
            <person name="Tian J."/>
            <person name="Gong T."/>
            <person name="Liu H."/>
            <person name="Zhang D."/>
            <person name="Fang L."/>
            <person name="Ye C."/>
            <person name="Zhang J."/>
            <person name="Hu W."/>
            <person name="Xu A."/>
            <person name="Ren Y."/>
            <person name="Zhang G."/>
            <person name="Bruford M.W."/>
            <person name="Li Q."/>
            <person name="Ma L."/>
            <person name="Guo Y."/>
            <person name="An N."/>
            <person name="Hu Y."/>
            <person name="Zheng Y."/>
            <person name="Shi Y."/>
            <person name="Li Z."/>
            <person name="Liu Q."/>
            <person name="Chen Y."/>
            <person name="Zhao J."/>
            <person name="Qu N."/>
            <person name="Zhao S."/>
            <person name="Tian F."/>
            <person name="Wang X."/>
            <person name="Wang H."/>
            <person name="Xu L."/>
            <person name="Liu X."/>
            <person name="Vinar T."/>
            <person name="Wang Y."/>
            <person name="Lam T.W."/>
            <person name="Yiu S.M."/>
            <person name="Liu S."/>
            <person name="Zhang H."/>
            <person name="Li D."/>
            <person name="Huang Y."/>
            <person name="Wang X."/>
            <person name="Yang G."/>
            <person name="Jiang Z."/>
            <person name="Wang J."/>
            <person name="Qin N."/>
            <person name="Li L."/>
            <person name="Li J."/>
            <person name="Bolund L."/>
            <person name="Kristiansen K."/>
            <person name="Wong G.K."/>
            <person name="Olson M."/>
            <person name="Zhang X."/>
            <person name="Li S."/>
            <person name="Yang H."/>
            <person name="Wang J."/>
            <person name="Wang J."/>
        </authorList>
    </citation>
    <scope>NUCLEOTIDE SEQUENCE [LARGE SCALE GENOMIC DNA]</scope>
</reference>
<comment type="catalytic activity">
    <reaction evidence="31">
        <text>1'-[1,2-di-(9Z,12Z-octadecadienoyl)-sn-glycero-3-phospho]-3'-[1-(9Z,12Z-octadecadienoyl)-sn-glycero-3-phospho]-glycerol + (9Z)-octadecenoyl-CoA = 1'-[1,2-di-(9Z,12Z-octadecadienoyl)-sn-glycero-3-phospho]-3'-[1-(9Z,12Z-octadecadienoyl)-2-(9Z-octadecenoyl)-sn-glycero-3-phospho]-glycerol + CoA</text>
        <dbReference type="Rhea" id="RHEA:43676"/>
        <dbReference type="ChEBI" id="CHEBI:57287"/>
        <dbReference type="ChEBI" id="CHEBI:57387"/>
        <dbReference type="ChEBI" id="CHEBI:83580"/>
        <dbReference type="ChEBI" id="CHEBI:83582"/>
    </reaction>
    <physiologicalReaction direction="left-to-right" evidence="31">
        <dbReference type="Rhea" id="RHEA:43677"/>
    </physiologicalReaction>
</comment>
<dbReference type="EC" id="1.1.1.211" evidence="35"/>
<evidence type="ECO:0000256" key="4">
    <source>
        <dbReference type="ARBA" id="ARBA00007005"/>
    </source>
</evidence>
<dbReference type="FunFam" id="1.10.1040.50:FF:000002">
    <property type="entry name" value="Trifunctional enzyme subunit alpha, mitochondrial"/>
    <property type="match status" value="1"/>
</dbReference>
<dbReference type="PANTHER" id="PTHR43612">
    <property type="entry name" value="TRIFUNCTIONAL ENZYME SUBUNIT ALPHA"/>
    <property type="match status" value="1"/>
</dbReference>
<dbReference type="GO" id="GO:0070403">
    <property type="term" value="F:NAD+ binding"/>
    <property type="evidence" value="ECO:0007669"/>
    <property type="project" value="InterPro"/>
</dbReference>
<comment type="catalytic activity">
    <reaction evidence="29">
        <text>(3S)-3-hydroxydodecanoyl-CoA = (2E)-dodecenoyl-CoA + H2O</text>
        <dbReference type="Rhea" id="RHEA:31075"/>
        <dbReference type="ChEBI" id="CHEBI:15377"/>
        <dbReference type="ChEBI" id="CHEBI:57330"/>
        <dbReference type="ChEBI" id="CHEBI:62558"/>
    </reaction>
    <physiologicalReaction direction="right-to-left" evidence="29">
        <dbReference type="Rhea" id="RHEA:31077"/>
    </physiologicalReaction>
</comment>
<evidence type="ECO:0000256" key="40">
    <source>
        <dbReference type="PIRSR" id="PIRSR612803-2"/>
    </source>
</evidence>
<dbReference type="FunFam" id="3.90.226.10:FF:000011">
    <property type="entry name" value="Fatty acid oxidation complex subunit alpha"/>
    <property type="match status" value="1"/>
</dbReference>
<evidence type="ECO:0000256" key="20">
    <source>
        <dbReference type="ARBA" id="ARBA00023268"/>
    </source>
</evidence>